<dbReference type="Proteomes" id="UP000503339">
    <property type="component" value="Chromosome"/>
</dbReference>
<dbReference type="Pfam" id="PF00535">
    <property type="entry name" value="Glycos_transf_2"/>
    <property type="match status" value="1"/>
</dbReference>
<dbReference type="InterPro" id="IPR001173">
    <property type="entry name" value="Glyco_trans_2-like"/>
</dbReference>
<dbReference type="PANTHER" id="PTHR22916:SF65">
    <property type="entry name" value="SLR1065 PROTEIN"/>
    <property type="match status" value="1"/>
</dbReference>
<dbReference type="InterPro" id="IPR029044">
    <property type="entry name" value="Nucleotide-diphossugar_trans"/>
</dbReference>
<keyword evidence="2" id="KW-0808">Transferase</keyword>
<dbReference type="KEGG" id="merd:EB233_03735"/>
<evidence type="ECO:0000313" key="3">
    <source>
        <dbReference type="Proteomes" id="UP000503339"/>
    </source>
</evidence>
<dbReference type="GO" id="GO:0016758">
    <property type="term" value="F:hexosyltransferase activity"/>
    <property type="evidence" value="ECO:0007669"/>
    <property type="project" value="UniProtKB-ARBA"/>
</dbReference>
<proteinExistence type="predicted"/>
<organism evidence="2 3">
    <name type="scientific">Mesorhizobium erdmanii</name>
    <dbReference type="NCBI Taxonomy" id="1777866"/>
    <lineage>
        <taxon>Bacteria</taxon>
        <taxon>Pseudomonadati</taxon>
        <taxon>Pseudomonadota</taxon>
        <taxon>Alphaproteobacteria</taxon>
        <taxon>Hyphomicrobiales</taxon>
        <taxon>Phyllobacteriaceae</taxon>
        <taxon>Mesorhizobium</taxon>
    </lineage>
</organism>
<dbReference type="SUPFAM" id="SSF53448">
    <property type="entry name" value="Nucleotide-diphospho-sugar transferases"/>
    <property type="match status" value="1"/>
</dbReference>
<protein>
    <submittedName>
        <fullName evidence="2">Glycosyltransferase</fullName>
    </submittedName>
</protein>
<reference evidence="2 3" key="1">
    <citation type="submission" date="2018-10" db="EMBL/GenBank/DDBJ databases">
        <authorList>
            <person name="Perry B.J."/>
            <person name="Sullivan J.T."/>
            <person name="Murphy R.J.T."/>
            <person name="Ramsay J.P."/>
            <person name="Ronson C.W."/>
        </authorList>
    </citation>
    <scope>NUCLEOTIDE SEQUENCE [LARGE SCALE GENOMIC DNA]</scope>
    <source>
        <strain evidence="2 3">NZP2014</strain>
    </source>
</reference>
<dbReference type="EMBL" id="CP033361">
    <property type="protein sequence ID" value="QKC74765.1"/>
    <property type="molecule type" value="Genomic_DNA"/>
</dbReference>
<sequence>MWCAKERLVQESILPSGAGSHIALPTVSVCVGCFNQEAFIDTAIRSVAAQTYTAFECVVVDDLSTDGSRRRIEECLSRLGDSRFRFLPRLQNGGQLATIMTGLDATAGPLISFLDGDDAWHPDFIECHARAHLSHTRIAAMSTSDVVLIDAAGNLLAGGHPVFRLNDPRSIPKMGGYLHVDAEADPTLLFIDRGTVGWFWSTTSGMMFRRAPLEIMRPSDPDQIRICADDYMARAAHMIGGTVRIERALGSYRLHGGNGWADGRVLGAGIGLGRMSPDTEMVIRRALANRWCEVAPGLEHLISRHSMRRTLVDLIGQSAAFALLEKNSDAGFLLKDWATPQRKLQTKLIGLLPPKLRPRRFRDRV</sequence>
<dbReference type="Gene3D" id="3.90.550.10">
    <property type="entry name" value="Spore Coat Polysaccharide Biosynthesis Protein SpsA, Chain A"/>
    <property type="match status" value="1"/>
</dbReference>
<accession>A0A6M7UC17</accession>
<gene>
    <name evidence="2" type="ORF">EB233_03735</name>
</gene>
<evidence type="ECO:0000259" key="1">
    <source>
        <dbReference type="Pfam" id="PF00535"/>
    </source>
</evidence>
<evidence type="ECO:0000313" key="2">
    <source>
        <dbReference type="EMBL" id="QKC74765.1"/>
    </source>
</evidence>
<dbReference type="PANTHER" id="PTHR22916">
    <property type="entry name" value="GLYCOSYLTRANSFERASE"/>
    <property type="match status" value="1"/>
</dbReference>
<keyword evidence="3" id="KW-1185">Reference proteome</keyword>
<dbReference type="AlphaFoldDB" id="A0A6M7UC17"/>
<feature type="domain" description="Glycosyltransferase 2-like" evidence="1">
    <location>
        <begin position="28"/>
        <end position="138"/>
    </location>
</feature>
<name>A0A6M7UC17_9HYPH</name>